<feature type="compositionally biased region" description="Low complexity" evidence="1">
    <location>
        <begin position="13"/>
        <end position="25"/>
    </location>
</feature>
<gene>
    <name evidence="3" type="ORF">PPSIR1_01507</name>
</gene>
<protein>
    <recommendedName>
        <fullName evidence="2">DUF1549 domain-containing protein</fullName>
    </recommendedName>
</protein>
<keyword evidence="4" id="KW-1185">Reference proteome</keyword>
<evidence type="ECO:0000313" key="4">
    <source>
        <dbReference type="Proteomes" id="UP000005801"/>
    </source>
</evidence>
<dbReference type="Proteomes" id="UP000005801">
    <property type="component" value="Unassembled WGS sequence"/>
</dbReference>
<proteinExistence type="predicted"/>
<feature type="compositionally biased region" description="Acidic residues" evidence="1">
    <location>
        <begin position="34"/>
        <end position="44"/>
    </location>
</feature>
<name>A6G8F2_9BACT</name>
<dbReference type="AlphaFoldDB" id="A6G8F2"/>
<dbReference type="InterPro" id="IPR011444">
    <property type="entry name" value="DUF1549"/>
</dbReference>
<comment type="caution">
    <text evidence="3">The sequence shown here is derived from an EMBL/GenBank/DDBJ whole genome shotgun (WGS) entry which is preliminary data.</text>
</comment>
<dbReference type="OrthoDB" id="5479666at2"/>
<dbReference type="eggNOG" id="ENOG5030HNK">
    <property type="taxonomic scope" value="Bacteria"/>
</dbReference>
<evidence type="ECO:0000313" key="3">
    <source>
        <dbReference type="EMBL" id="EDM77862.1"/>
    </source>
</evidence>
<evidence type="ECO:0000259" key="2">
    <source>
        <dbReference type="Pfam" id="PF07583"/>
    </source>
</evidence>
<feature type="region of interest" description="Disordered" evidence="1">
    <location>
        <begin position="1"/>
        <end position="44"/>
    </location>
</feature>
<dbReference type="Pfam" id="PF07583">
    <property type="entry name" value="PSCyt2"/>
    <property type="match status" value="1"/>
</dbReference>
<dbReference type="RefSeq" id="WP_006972997.1">
    <property type="nucleotide sequence ID" value="NZ_ABCS01000039.1"/>
</dbReference>
<feature type="domain" description="DUF1549" evidence="2">
    <location>
        <begin position="76"/>
        <end position="139"/>
    </location>
</feature>
<reference evidence="3 4" key="1">
    <citation type="submission" date="2007-06" db="EMBL/GenBank/DDBJ databases">
        <authorList>
            <person name="Shimkets L."/>
            <person name="Ferriera S."/>
            <person name="Johnson J."/>
            <person name="Kravitz S."/>
            <person name="Beeson K."/>
            <person name="Sutton G."/>
            <person name="Rogers Y.-H."/>
            <person name="Friedman R."/>
            <person name="Frazier M."/>
            <person name="Venter J.C."/>
        </authorList>
    </citation>
    <scope>NUCLEOTIDE SEQUENCE [LARGE SCALE GENOMIC DNA]</scope>
    <source>
        <strain evidence="3 4">SIR-1</strain>
    </source>
</reference>
<dbReference type="STRING" id="391625.PPSIR1_01507"/>
<evidence type="ECO:0000256" key="1">
    <source>
        <dbReference type="SAM" id="MobiDB-lite"/>
    </source>
</evidence>
<accession>A6G8F2</accession>
<sequence>MDSAEFGGDDAGETGASDEGADAGAADGGGSADEGTDPEGGEGDEQAEAICAALSFDNILDEAACVRIQGQSVELAAADEVELCRRLWIDLLGSSPTDHDYEESCKWRSTEAIVDDFMSRPDYVRLGQRHWADVFHFTSAIARWQDIADLDAKAGELYTGETSLGEFAVEATTHPAFLGRWDGLDLVAYSFLAFLGRDANPAERVALMPLWRMWDERDTPDPFQANARGVVLDTRQCAAPFTGQCHSELWGDEAVVIETPVPGDMDPNGANVIPHAQLSASQLGVLRRPGELIAAHEAFYESFVDDTLERYFGYDLGSELPAVRQRLVALMVETGGDVVALERTILTSQLYGASNEYAEAVDENEDHWDPPYWHGPLKLMDAEVWLTTAAKLTGVDLGHCDHRYPEVQSGASGMHPHDYPLTAEGTPDYGFRDRAALLGGCPDQVDALRELRTGLIAALTQATITEELCGLATESSPIFPLGVIEDPSDKTEDALRVAADQVYASALVKPIPADAMDGVMAGVDLCRDDLNCTPTAFATETCRLVLKSADLIAY</sequence>
<dbReference type="EMBL" id="ABCS01000039">
    <property type="protein sequence ID" value="EDM77862.1"/>
    <property type="molecule type" value="Genomic_DNA"/>
</dbReference>
<organism evidence="3 4">
    <name type="scientific">Plesiocystis pacifica SIR-1</name>
    <dbReference type="NCBI Taxonomy" id="391625"/>
    <lineage>
        <taxon>Bacteria</taxon>
        <taxon>Pseudomonadati</taxon>
        <taxon>Myxococcota</taxon>
        <taxon>Polyangia</taxon>
        <taxon>Nannocystales</taxon>
        <taxon>Nannocystaceae</taxon>
        <taxon>Plesiocystis</taxon>
    </lineage>
</organism>